<accession>A0AAW1QFB7</accession>
<organism evidence="3 4">
    <name type="scientific">[Myrmecia] bisecta</name>
    <dbReference type="NCBI Taxonomy" id="41462"/>
    <lineage>
        <taxon>Eukaryota</taxon>
        <taxon>Viridiplantae</taxon>
        <taxon>Chlorophyta</taxon>
        <taxon>core chlorophytes</taxon>
        <taxon>Trebouxiophyceae</taxon>
        <taxon>Trebouxiales</taxon>
        <taxon>Trebouxiaceae</taxon>
        <taxon>Myrmecia</taxon>
    </lineage>
</organism>
<feature type="transmembrane region" description="Helical" evidence="1">
    <location>
        <begin position="102"/>
        <end position="120"/>
    </location>
</feature>
<evidence type="ECO:0000256" key="1">
    <source>
        <dbReference type="SAM" id="Phobius"/>
    </source>
</evidence>
<dbReference type="Proteomes" id="UP001489004">
    <property type="component" value="Unassembled WGS sequence"/>
</dbReference>
<evidence type="ECO:0000313" key="4">
    <source>
        <dbReference type="Proteomes" id="UP001489004"/>
    </source>
</evidence>
<dbReference type="AlphaFoldDB" id="A0AAW1QFB7"/>
<evidence type="ECO:0000259" key="2">
    <source>
        <dbReference type="Pfam" id="PF00487"/>
    </source>
</evidence>
<dbReference type="InterPro" id="IPR005804">
    <property type="entry name" value="FA_desaturase_dom"/>
</dbReference>
<dbReference type="EMBL" id="JALJOR010000003">
    <property type="protein sequence ID" value="KAK9820038.1"/>
    <property type="molecule type" value="Genomic_DNA"/>
</dbReference>
<name>A0AAW1QFB7_9CHLO</name>
<feature type="transmembrane region" description="Helical" evidence="1">
    <location>
        <begin position="54"/>
        <end position="72"/>
    </location>
</feature>
<keyword evidence="1" id="KW-0472">Membrane</keyword>
<dbReference type="Pfam" id="PF00487">
    <property type="entry name" value="FA_desaturase"/>
    <property type="match status" value="1"/>
</dbReference>
<gene>
    <name evidence="3" type="ORF">WJX72_005379</name>
</gene>
<keyword evidence="1" id="KW-0812">Transmembrane</keyword>
<proteinExistence type="predicted"/>
<dbReference type="GO" id="GO:0006629">
    <property type="term" value="P:lipid metabolic process"/>
    <property type="evidence" value="ECO:0007669"/>
    <property type="project" value="InterPro"/>
</dbReference>
<feature type="transmembrane region" description="Helical" evidence="1">
    <location>
        <begin position="161"/>
        <end position="177"/>
    </location>
</feature>
<protein>
    <recommendedName>
        <fullName evidence="2">Fatty acid desaturase domain-containing protein</fullName>
    </recommendedName>
</protein>
<evidence type="ECO:0000313" key="3">
    <source>
        <dbReference type="EMBL" id="KAK9820038.1"/>
    </source>
</evidence>
<keyword evidence="1" id="KW-1133">Transmembrane helix</keyword>
<reference evidence="3 4" key="1">
    <citation type="journal article" date="2024" name="Nat. Commun.">
        <title>Phylogenomics reveals the evolutionary origins of lichenization in chlorophyte algae.</title>
        <authorList>
            <person name="Puginier C."/>
            <person name="Libourel C."/>
            <person name="Otte J."/>
            <person name="Skaloud P."/>
            <person name="Haon M."/>
            <person name="Grisel S."/>
            <person name="Petersen M."/>
            <person name="Berrin J.G."/>
            <person name="Delaux P.M."/>
            <person name="Dal Grande F."/>
            <person name="Keller J."/>
        </authorList>
    </citation>
    <scope>NUCLEOTIDE SEQUENCE [LARGE SCALE GENOMIC DNA]</scope>
    <source>
        <strain evidence="3 4">SAG 2043</strain>
    </source>
</reference>
<feature type="domain" description="Fatty acid desaturase" evidence="2">
    <location>
        <begin position="91"/>
        <end position="246"/>
    </location>
</feature>
<sequence>MDLAKAGQRAKTAVDHVAKYRRTTWRSVFVAMLTCMLYLGCVVGFNFCRSPASLLLWTVLRGLVNVRLFVLAHDAMHGALFKTSKANNKTKQAVLRVVRDPFIFFTVIPIVVFMLFYRIPRLRKSRNAGRPTGVAFTNVFKAVELSLGVAVLGWTWLRCELLAAGIGAGIGFMLFHLQHHVNTAYRAPQSTHNRLDAALLGSTYVPIPWCLRWVTLGIEYHHIHHLSTLVPCYQLQACHQEAPEGCWDDVLVVTPLKALRSMFHVMWNAETRRFEAFPATEKLLRRLMPCVS</sequence>
<feature type="transmembrane region" description="Helical" evidence="1">
    <location>
        <begin position="28"/>
        <end position="47"/>
    </location>
</feature>
<comment type="caution">
    <text evidence="3">The sequence shown here is derived from an EMBL/GenBank/DDBJ whole genome shotgun (WGS) entry which is preliminary data.</text>
</comment>
<keyword evidence="4" id="KW-1185">Reference proteome</keyword>